<keyword evidence="3" id="KW-1185">Reference proteome</keyword>
<dbReference type="OrthoDB" id="36425at10239"/>
<organism evidence="2 3">
    <name type="scientific">Chrysochromulina ericina virus CeV-01B</name>
    <dbReference type="NCBI Taxonomy" id="3070830"/>
    <lineage>
        <taxon>Viruses</taxon>
        <taxon>Varidnaviria</taxon>
        <taxon>Bamfordvirae</taxon>
        <taxon>Nucleocytoviricota</taxon>
        <taxon>Megaviricetes</taxon>
        <taxon>Imitervirales</taxon>
        <taxon>Mesomimiviridae</taxon>
        <taxon>Tethysvirus</taxon>
        <taxon>Tethysvirus raunefjordenense</taxon>
    </lineage>
</organism>
<gene>
    <name evidence="2" type="ORF">ceV_232</name>
</gene>
<name>A0A0N9Q9E2_9VIRU</name>
<dbReference type="Pfam" id="PF00581">
    <property type="entry name" value="Rhodanese"/>
    <property type="match status" value="1"/>
</dbReference>
<evidence type="ECO:0000313" key="3">
    <source>
        <dbReference type="Proteomes" id="UP000203826"/>
    </source>
</evidence>
<evidence type="ECO:0000259" key="1">
    <source>
        <dbReference type="PROSITE" id="PS50206"/>
    </source>
</evidence>
<protein>
    <recommendedName>
        <fullName evidence="1">Rhodanese domain-containing protein</fullName>
    </recommendedName>
</protein>
<evidence type="ECO:0000313" key="2">
    <source>
        <dbReference type="EMBL" id="ALH23138.1"/>
    </source>
</evidence>
<dbReference type="InterPro" id="IPR001763">
    <property type="entry name" value="Rhodanese-like_dom"/>
</dbReference>
<accession>A0A0N9Q9E2</accession>
<sequence>MGNKISTMSTISFNLYNFEKVQNAIKNNDIIINTLSDNEQDCLISGTTNIKDEVTILNECLKNKKDALIIVYGKNNNDNTVIIKYNQLIELGFNNVAIYLGGIFEWLLLQDIYGYDNFPTTIKELDILKYK</sequence>
<dbReference type="InterPro" id="IPR036873">
    <property type="entry name" value="Rhodanese-like_dom_sf"/>
</dbReference>
<dbReference type="KEGG" id="vg:26049099"/>
<feature type="domain" description="Rhodanese" evidence="1">
    <location>
        <begin position="88"/>
        <end position="111"/>
    </location>
</feature>
<dbReference type="Proteomes" id="UP000203826">
    <property type="component" value="Segment"/>
</dbReference>
<proteinExistence type="predicted"/>
<reference evidence="2 3" key="1">
    <citation type="journal article" date="2015" name="Genome Announc.">
        <title>The 474-Kilobase-Pair Complete Genome Sequence of CeV-01B, a Virus Infecting Haptolina (Chrysochromulina) ericina (Prymnesiophyceae).</title>
        <authorList>
            <person name="Gallot-Lavallee L."/>
            <person name="Pagarete A."/>
            <person name="Legendre M."/>
            <person name="Santini S."/>
            <person name="Sandaa R.A."/>
            <person name="Himmelbauer H."/>
            <person name="Ogata H."/>
            <person name="Bratbak G."/>
            <person name="Claverie J.M."/>
        </authorList>
    </citation>
    <scope>NUCLEOTIDE SEQUENCE [LARGE SCALE GENOMIC DNA]</scope>
    <source>
        <strain evidence="2">CeV-01B</strain>
    </source>
</reference>
<dbReference type="PROSITE" id="PS50206">
    <property type="entry name" value="RHODANESE_3"/>
    <property type="match status" value="1"/>
</dbReference>
<dbReference type="EMBL" id="KT820662">
    <property type="protein sequence ID" value="ALH23138.1"/>
    <property type="molecule type" value="Genomic_DNA"/>
</dbReference>
<dbReference type="SUPFAM" id="SSF52821">
    <property type="entry name" value="Rhodanese/Cell cycle control phosphatase"/>
    <property type="match status" value="1"/>
</dbReference>